<dbReference type="GO" id="GO:0006793">
    <property type="term" value="P:phosphorus metabolic process"/>
    <property type="evidence" value="ECO:0007669"/>
    <property type="project" value="InterPro"/>
</dbReference>
<dbReference type="PANTHER" id="PTHR34383">
    <property type="entry name" value="POLYPHOSPHATE:AMP PHOSPHOTRANSFERASE-RELATED"/>
    <property type="match status" value="1"/>
</dbReference>
<dbReference type="SUPFAM" id="SSF52540">
    <property type="entry name" value="P-loop containing nucleoside triphosphate hydrolases"/>
    <property type="match status" value="1"/>
</dbReference>
<dbReference type="RefSeq" id="WP_126465282.1">
    <property type="nucleotide sequence ID" value="NZ_FLYE01000046.1"/>
</dbReference>
<protein>
    <recommendedName>
        <fullName evidence="4">ADP/GDP-polyphosphate phosphotransferase</fullName>
        <ecNumber evidence="4">2.7.4.-</ecNumber>
    </recommendedName>
    <alternativeName>
        <fullName evidence="4">Polyphosphate kinase PPK2</fullName>
    </alternativeName>
</protein>
<dbReference type="Proteomes" id="UP000231658">
    <property type="component" value="Unassembled WGS sequence"/>
</dbReference>
<evidence type="ECO:0000256" key="3">
    <source>
        <dbReference type="ARBA" id="ARBA00022777"/>
    </source>
</evidence>
<dbReference type="OrthoDB" id="9775224at2"/>
<keyword evidence="2 4" id="KW-0808">Transferase</keyword>
<dbReference type="InterPro" id="IPR022488">
    <property type="entry name" value="PPK2-related"/>
</dbReference>
<keyword evidence="3 4" id="KW-0418">Kinase</keyword>
<dbReference type="STRING" id="1867952.MTBPR1_70008"/>
<evidence type="ECO:0000256" key="1">
    <source>
        <dbReference type="ARBA" id="ARBA00009924"/>
    </source>
</evidence>
<dbReference type="NCBIfam" id="TIGR03707">
    <property type="entry name" value="PPK2_P_aer"/>
    <property type="match status" value="1"/>
</dbReference>
<dbReference type="EMBL" id="FLYE01000046">
    <property type="protein sequence ID" value="SCA57736.1"/>
    <property type="molecule type" value="Genomic_DNA"/>
</dbReference>
<evidence type="ECO:0000313" key="6">
    <source>
        <dbReference type="EMBL" id="SCA57736.1"/>
    </source>
</evidence>
<comment type="subunit">
    <text evidence="4">Homotetramer.</text>
</comment>
<dbReference type="AlphaFoldDB" id="A0A1C3RKF7"/>
<comment type="function">
    <text evidence="4">Uses inorganic polyphosphate (polyP) as a donor to convert GDP to GTP or ADP to ATP.</text>
</comment>
<comment type="similarity">
    <text evidence="1 4">Belongs to the polyphosphate kinase 2 (PPK2) family. Class I subfamily.</text>
</comment>
<dbReference type="InterPro" id="IPR022486">
    <property type="entry name" value="PPK2_PA0141"/>
</dbReference>
<reference evidence="6 7" key="1">
    <citation type="submission" date="2016-07" db="EMBL/GenBank/DDBJ databases">
        <authorList>
            <person name="Lefevre C.T."/>
        </authorList>
    </citation>
    <scope>NUCLEOTIDE SEQUENCE [LARGE SCALE GENOMIC DNA]</scope>
    <source>
        <strain evidence="6">PR1</strain>
    </source>
</reference>
<dbReference type="Gene3D" id="3.40.50.300">
    <property type="entry name" value="P-loop containing nucleotide triphosphate hydrolases"/>
    <property type="match status" value="1"/>
</dbReference>
<evidence type="ECO:0000259" key="5">
    <source>
        <dbReference type="Pfam" id="PF03976"/>
    </source>
</evidence>
<dbReference type="Pfam" id="PF03976">
    <property type="entry name" value="PPK2"/>
    <property type="match status" value="1"/>
</dbReference>
<proteinExistence type="inferred from homology"/>
<dbReference type="GO" id="GO:0008976">
    <property type="term" value="F:polyphosphate kinase activity"/>
    <property type="evidence" value="ECO:0007669"/>
    <property type="project" value="UniProtKB-UniRule"/>
</dbReference>
<accession>A0A1C3RKF7</accession>
<dbReference type="PANTHER" id="PTHR34383:SF1">
    <property type="entry name" value="ADP-POLYPHOSPHATE PHOSPHOTRANSFERASE"/>
    <property type="match status" value="1"/>
</dbReference>
<evidence type="ECO:0000256" key="2">
    <source>
        <dbReference type="ARBA" id="ARBA00022679"/>
    </source>
</evidence>
<gene>
    <name evidence="6" type="ORF">MTBPR1_70008</name>
</gene>
<sequence>MATTKTSTKAKQSSADIVQLDADTKDDALMEQEFIATEELEKIRPAGRDAEKFKGKKDAKKRIKQMGTGLLNGRPIDQLDDPDAPIGKLKTADYLEIIAPLHVELLKMQNSVKESEQKILSIFEGRDAAGKGGTIKRFIEHLNPRGCQVVALEKPTDRERNQWYFQRYVQHLPTAGEIVLFDRSWYNRGMVERVMKFCDPDEVKEFLRSVPEFERILYRSGLKMFKFYFSVSKTEQARRFASRENDPLKQWKLSPVDKESQNKWAAYTKAKKDVFFYTDTKEAPWTIVKSDDKKRARINAIRYFLSEVDYEGKNDELLQWDPRIIRTTEQELDVED</sequence>
<dbReference type="InterPro" id="IPR027417">
    <property type="entry name" value="P-loop_NTPase"/>
</dbReference>
<name>A0A1C3RKF7_9PROT</name>
<evidence type="ECO:0000256" key="4">
    <source>
        <dbReference type="RuleBase" id="RU369062"/>
    </source>
</evidence>
<organism evidence="6 7">
    <name type="scientific">Candidatus Terasakiella magnetica</name>
    <dbReference type="NCBI Taxonomy" id="1867952"/>
    <lineage>
        <taxon>Bacteria</taxon>
        <taxon>Pseudomonadati</taxon>
        <taxon>Pseudomonadota</taxon>
        <taxon>Alphaproteobacteria</taxon>
        <taxon>Rhodospirillales</taxon>
        <taxon>Terasakiellaceae</taxon>
        <taxon>Terasakiella</taxon>
    </lineage>
</organism>
<feature type="domain" description="Polyphosphate kinase-2-related" evidence="5">
    <location>
        <begin position="89"/>
        <end position="314"/>
    </location>
</feature>
<evidence type="ECO:0000313" key="7">
    <source>
        <dbReference type="Proteomes" id="UP000231658"/>
    </source>
</evidence>
<dbReference type="EC" id="2.7.4.-" evidence="4"/>
<keyword evidence="7" id="KW-1185">Reference proteome</keyword>